<protein>
    <submittedName>
        <fullName evidence="1">Uncharacterized protein</fullName>
    </submittedName>
</protein>
<evidence type="ECO:0000313" key="2">
    <source>
        <dbReference type="Proteomes" id="UP000613160"/>
    </source>
</evidence>
<comment type="caution">
    <text evidence="1">The sequence shown here is derived from an EMBL/GenBank/DDBJ whole genome shotgun (WGS) entry which is preliminary data.</text>
</comment>
<dbReference type="RefSeq" id="WP_188850809.1">
    <property type="nucleotide sequence ID" value="NZ_BMJJ01000005.1"/>
</dbReference>
<reference evidence="1" key="2">
    <citation type="submission" date="2020-09" db="EMBL/GenBank/DDBJ databases">
        <authorList>
            <person name="Sun Q."/>
            <person name="Zhou Y."/>
        </authorList>
    </citation>
    <scope>NUCLEOTIDE SEQUENCE</scope>
    <source>
        <strain evidence="1">CGMCC 1.15493</strain>
    </source>
</reference>
<organism evidence="1 2">
    <name type="scientific">Aureimonas glaciei</name>
    <dbReference type="NCBI Taxonomy" id="1776957"/>
    <lineage>
        <taxon>Bacteria</taxon>
        <taxon>Pseudomonadati</taxon>
        <taxon>Pseudomonadota</taxon>
        <taxon>Alphaproteobacteria</taxon>
        <taxon>Hyphomicrobiales</taxon>
        <taxon>Aurantimonadaceae</taxon>
        <taxon>Aureimonas</taxon>
    </lineage>
</organism>
<dbReference type="Proteomes" id="UP000613160">
    <property type="component" value="Unassembled WGS sequence"/>
</dbReference>
<proteinExistence type="predicted"/>
<dbReference type="EMBL" id="BMJJ01000005">
    <property type="protein sequence ID" value="GGD19841.1"/>
    <property type="molecule type" value="Genomic_DNA"/>
</dbReference>
<sequence length="114" mass="12499">MEFTQVIDEDGDPVCVYCDGHVDLREHGRSCALAVASFVSEMAKDRETDLGETFAVASATLLGRHLPEGIKVEHFWMCDLRGDPEWEGDEDYFLDICPADAAGAFPVTGAIFAK</sequence>
<name>A0A916XXN8_9HYPH</name>
<reference evidence="1" key="1">
    <citation type="journal article" date="2014" name="Int. J. Syst. Evol. Microbiol.">
        <title>Complete genome sequence of Corynebacterium casei LMG S-19264T (=DSM 44701T), isolated from a smear-ripened cheese.</title>
        <authorList>
            <consortium name="US DOE Joint Genome Institute (JGI-PGF)"/>
            <person name="Walter F."/>
            <person name="Albersmeier A."/>
            <person name="Kalinowski J."/>
            <person name="Ruckert C."/>
        </authorList>
    </citation>
    <scope>NUCLEOTIDE SEQUENCE</scope>
    <source>
        <strain evidence="1">CGMCC 1.15493</strain>
    </source>
</reference>
<gene>
    <name evidence="1" type="ORF">GCM10011335_23440</name>
</gene>
<dbReference type="AlphaFoldDB" id="A0A916XXN8"/>
<evidence type="ECO:0000313" key="1">
    <source>
        <dbReference type="EMBL" id="GGD19841.1"/>
    </source>
</evidence>
<keyword evidence="2" id="KW-1185">Reference proteome</keyword>
<accession>A0A916XXN8</accession>